<feature type="region of interest" description="Disordered" evidence="1">
    <location>
        <begin position="998"/>
        <end position="1017"/>
    </location>
</feature>
<protein>
    <submittedName>
        <fullName evidence="2">Uncharacterized protein</fullName>
    </submittedName>
</protein>
<evidence type="ECO:0000313" key="2">
    <source>
        <dbReference type="EMBL" id="ADU65230.1"/>
    </source>
</evidence>
<name>E6W0H8_DESIS</name>
<dbReference type="RefSeq" id="WP_013505118.1">
    <property type="nucleotide sequence ID" value="NC_014836.1"/>
</dbReference>
<evidence type="ECO:0000313" key="3">
    <source>
        <dbReference type="Proteomes" id="UP000002572"/>
    </source>
</evidence>
<organism evidence="2 3">
    <name type="scientific">Desulfurispirillum indicum (strain ATCC BAA-1389 / DSM 22839 / S5)</name>
    <dbReference type="NCBI Taxonomy" id="653733"/>
    <lineage>
        <taxon>Bacteria</taxon>
        <taxon>Pseudomonadati</taxon>
        <taxon>Chrysiogenota</taxon>
        <taxon>Chrysiogenia</taxon>
        <taxon>Chrysiogenales</taxon>
        <taxon>Chrysiogenaceae</taxon>
        <taxon>Desulfurispirillum</taxon>
    </lineage>
</organism>
<dbReference type="AlphaFoldDB" id="E6W0H8"/>
<sequence length="1017" mass="116193">MSTQTNPRHIILENSHNASKFNDEEFIHLEAYNQTEKLISDIIGNATDIFETERGHYSISIFGGRGSGKTTFALTTMKKLSEKTIQKDTKFKLCSLDMLDPTLMDTKEHVLLSLISLIRAKVQRHYSCYQSPIFDDGECDILRESKLPDGRDEWSNSLKCLAEGLKQLDGIGSDVLKQEIWDDSITIMEEGLNNAYAGLMLNKRFHNFIKHSAKALDVDAFVIALDDVDTFFDKGWSVLETLRKFITTPRLITLVCGDIQLYATQVRKHQWMQLGELPTKYEKERPFADYRELVQALEEQYLLKLLKAPYRIWLPTLAQLNTDNIYVYKNMKEKELQVSEPHRTMANWLSRFITNQCGIITEAENMPTMEDAPAYLSFITSLPLRLVLQLLQSTNESGDKDPFSLDLSVLGDIFASWIFSSNLHKGLSNFQDQTLAIARIHEAMYSSNLLFKDLELVPRYTNQEENIAAFVLSILSYARFRQNKASQLDYMITGGLLREALTQANDEIDSNKILSSLNTFSEQDTLAHSRRWISVMRSFPKNNPPLRHGSLQVLTDGQIIKKRKLVATPNLFRTRSTTIIKHSDFHTNPAISSYILLKSESKDALKNWFAQKRYTFTPKEIQWLLQNSIAKDIIGIPFIIGLGHKDESPYFASIMNVISALAVFTSSDHNLNSKETGEDRLTGLFNRAGHIRTYPMLKTIDIAKDKIDGDDHDDVDNAPSSKYITTLNLHGEDAIRDHNRKNETFIRHFMQWIKAFQEAEPLPAAVWSRIWQRFYYTLTQQSDDFTTNDLYIGRLLHRQLIAFLNAVLVEMARFYPTVKHKNESIRLQNPTNSDYNFLHNLKAWSEWKKSNVFALLFTCPLWGYYFENKDEINDSIPEDNSFNTGVFSKYIERTNELFENAIDKELFCVIPGVVGVSSLLNLIPPVRTTGKPSVISNQRLENLLKDTTFKKELKALFDSDYKPEGKAGFDAFVESLISKPGTALRSKIATAVGFRASVQSKAPAKTKKPTDIESQGG</sequence>
<dbReference type="SUPFAM" id="SSF52540">
    <property type="entry name" value="P-loop containing nucleoside triphosphate hydrolases"/>
    <property type="match status" value="1"/>
</dbReference>
<dbReference type="OrthoDB" id="8434746at2"/>
<dbReference type="Gene3D" id="3.40.50.300">
    <property type="entry name" value="P-loop containing nucleotide triphosphate hydrolases"/>
    <property type="match status" value="1"/>
</dbReference>
<dbReference type="KEGG" id="din:Selin_0479"/>
<dbReference type="STRING" id="653733.Selin_0479"/>
<dbReference type="InParanoid" id="E6W0H8"/>
<dbReference type="eggNOG" id="COG1131">
    <property type="taxonomic scope" value="Bacteria"/>
</dbReference>
<keyword evidence="3" id="KW-1185">Reference proteome</keyword>
<evidence type="ECO:0000256" key="1">
    <source>
        <dbReference type="SAM" id="MobiDB-lite"/>
    </source>
</evidence>
<dbReference type="EMBL" id="CP002432">
    <property type="protein sequence ID" value="ADU65230.1"/>
    <property type="molecule type" value="Genomic_DNA"/>
</dbReference>
<gene>
    <name evidence="2" type="ordered locus">Selin_0479</name>
</gene>
<accession>E6W0H8</accession>
<proteinExistence type="predicted"/>
<dbReference type="Proteomes" id="UP000002572">
    <property type="component" value="Chromosome"/>
</dbReference>
<dbReference type="HOGENOM" id="CLU_345412_0_0_0"/>
<reference evidence="2 3" key="1">
    <citation type="submission" date="2010-12" db="EMBL/GenBank/DDBJ databases">
        <title>Complete sequence of Desulfurispirillum indicum S5.</title>
        <authorList>
            <consortium name="US DOE Joint Genome Institute"/>
            <person name="Lucas S."/>
            <person name="Copeland A."/>
            <person name="Lapidus A."/>
            <person name="Cheng J.-F."/>
            <person name="Goodwin L."/>
            <person name="Pitluck S."/>
            <person name="Chertkov O."/>
            <person name="Held B."/>
            <person name="Detter J.C."/>
            <person name="Han C."/>
            <person name="Tapia R."/>
            <person name="Land M."/>
            <person name="Hauser L."/>
            <person name="Kyrpides N."/>
            <person name="Ivanova N."/>
            <person name="Mikhailova N."/>
            <person name="Haggblom M."/>
            <person name="Rauschenbach I."/>
            <person name="Bini E."/>
            <person name="Woyke T."/>
        </authorList>
    </citation>
    <scope>NUCLEOTIDE SEQUENCE [LARGE SCALE GENOMIC DNA]</scope>
    <source>
        <strain evidence="3">ATCC BAA-1389 / DSM 22839 / S5</strain>
    </source>
</reference>
<dbReference type="InterPro" id="IPR027417">
    <property type="entry name" value="P-loop_NTPase"/>
</dbReference>